<dbReference type="Gene3D" id="3.40.190.10">
    <property type="entry name" value="Periplasmic binding protein-like II"/>
    <property type="match status" value="1"/>
</dbReference>
<dbReference type="Pfam" id="PF03401">
    <property type="entry name" value="TctC"/>
    <property type="match status" value="1"/>
</dbReference>
<dbReference type="InterPro" id="IPR042100">
    <property type="entry name" value="Bug_dom1"/>
</dbReference>
<dbReference type="PANTHER" id="PTHR42928">
    <property type="entry name" value="TRICARBOXYLATE-BINDING PROTEIN"/>
    <property type="match status" value="1"/>
</dbReference>
<dbReference type="RefSeq" id="WP_169160671.1">
    <property type="nucleotide sequence ID" value="NZ_JABBFW010000007.1"/>
</dbReference>
<dbReference type="PIRSF" id="PIRSF017082">
    <property type="entry name" value="YflP"/>
    <property type="match status" value="1"/>
</dbReference>
<dbReference type="Gene3D" id="3.40.190.150">
    <property type="entry name" value="Bordetella uptake gene, domain 1"/>
    <property type="match status" value="1"/>
</dbReference>
<dbReference type="PANTHER" id="PTHR42928:SF5">
    <property type="entry name" value="BLR1237 PROTEIN"/>
    <property type="match status" value="1"/>
</dbReference>
<comment type="caution">
    <text evidence="2">The sequence shown here is derived from an EMBL/GenBank/DDBJ whole genome shotgun (WGS) entry which is preliminary data.</text>
</comment>
<comment type="similarity">
    <text evidence="1">Belongs to the UPF0065 (bug) family.</text>
</comment>
<evidence type="ECO:0000313" key="3">
    <source>
        <dbReference type="Proteomes" id="UP000574067"/>
    </source>
</evidence>
<protein>
    <submittedName>
        <fullName evidence="2">Tripartite tricarboxylate transporter substrate binding protein</fullName>
    </submittedName>
</protein>
<evidence type="ECO:0000313" key="2">
    <source>
        <dbReference type="EMBL" id="NML15767.1"/>
    </source>
</evidence>
<keyword evidence="3" id="KW-1185">Reference proteome</keyword>
<dbReference type="Proteomes" id="UP000574067">
    <property type="component" value="Unassembled WGS sequence"/>
</dbReference>
<evidence type="ECO:0000256" key="1">
    <source>
        <dbReference type="ARBA" id="ARBA00006987"/>
    </source>
</evidence>
<gene>
    <name evidence="2" type="ORF">HHL10_12375</name>
</gene>
<dbReference type="InterPro" id="IPR005064">
    <property type="entry name" value="BUG"/>
</dbReference>
<proteinExistence type="inferred from homology"/>
<dbReference type="AlphaFoldDB" id="A0A848F6P3"/>
<sequence>MEHNHHAPRRRAILLGALASAAWPAVRAQSGKTLRLIVPFPPGGSTDILARAIGAKLGPALGQTVVIDNKPGAGGSLGATEAARAEADGHTLLMGHIGTLAVNPALYPRLPYDPLKSFVPVAWVARVPNVLVVNANSPIRTLDDLIRTARAQPGKLTYSSGGNGSAANIAFEYLKLMAKFPMLHIPYKGTAPSVTDLLGGQVDATFTGAPGVLPHVRNGRLRALAVSSPQRLASLPEVPTVAESGFPGFEADQWYGIVAPAGTPAAVVERLNAEINKALQMPAVAQQLAGEGAIPTPTTPKALGELIAREIPRWTEVVKAGHVKPD</sequence>
<dbReference type="EMBL" id="JABBFW010000007">
    <property type="protein sequence ID" value="NML15767.1"/>
    <property type="molecule type" value="Genomic_DNA"/>
</dbReference>
<accession>A0A848F6P3</accession>
<name>A0A848F6P3_9BURK</name>
<organism evidence="2 3">
    <name type="scientific">Azohydromonas caseinilytica</name>
    <dbReference type="NCBI Taxonomy" id="2728836"/>
    <lineage>
        <taxon>Bacteria</taxon>
        <taxon>Pseudomonadati</taxon>
        <taxon>Pseudomonadota</taxon>
        <taxon>Betaproteobacteria</taxon>
        <taxon>Burkholderiales</taxon>
        <taxon>Sphaerotilaceae</taxon>
        <taxon>Azohydromonas</taxon>
    </lineage>
</organism>
<reference evidence="2 3" key="1">
    <citation type="submission" date="2020-04" db="EMBL/GenBank/DDBJ databases">
        <title>Azohydromonas sp. isolated from soil.</title>
        <authorList>
            <person name="Dahal R.H."/>
        </authorList>
    </citation>
    <scope>NUCLEOTIDE SEQUENCE [LARGE SCALE GENOMIC DNA]</scope>
    <source>
        <strain evidence="2 3">G-1-1-14</strain>
    </source>
</reference>
<dbReference type="SUPFAM" id="SSF53850">
    <property type="entry name" value="Periplasmic binding protein-like II"/>
    <property type="match status" value="1"/>
</dbReference>
<dbReference type="CDD" id="cd13578">
    <property type="entry name" value="PBP2_Bug27"/>
    <property type="match status" value="1"/>
</dbReference>